<keyword evidence="1" id="KW-0812">Transmembrane</keyword>
<protein>
    <submittedName>
        <fullName evidence="2">Unannotated protein</fullName>
    </submittedName>
</protein>
<feature type="transmembrane region" description="Helical" evidence="1">
    <location>
        <begin position="339"/>
        <end position="357"/>
    </location>
</feature>
<sequence length="369" mass="41103">MKRVLAFLFTLILIITSLGNTSNANAAAVVKISEPTHRLSNGVFIDDQLATQLLPNGDLGLLIYPPYRGVRDWQIDPATISEIVAMSNGYGISNGQTPTGQQIAKDWLDQFKKVSRFEKVYPLTYGNPSNYWLKKIAPEQVDYINATGKIELDLFLGKATQTPLTFNEKRQRLSKFDESIFNYAQRQVDLLSTLVDKKELDPLQLRLAQLLNPEIEKDRRVILINDFNKLITQYRNKLKITGTKFTITSEKEELPITVINDFKSPVKVKLSTRVANSKIVVGSVESIEIPGGEKSQVLLPIQALASGSSGLLAQLTNLENKPVGYPVNIALNLSVISPVATWITSGAAILLIIAAMVQSWRRVRRKKNV</sequence>
<dbReference type="EMBL" id="CAEZTE010000052">
    <property type="protein sequence ID" value="CAB4566636.1"/>
    <property type="molecule type" value="Genomic_DNA"/>
</dbReference>
<dbReference type="AlphaFoldDB" id="A0A6J6DT12"/>
<dbReference type="InterPro" id="IPR046112">
    <property type="entry name" value="DUF6049"/>
</dbReference>
<evidence type="ECO:0000256" key="1">
    <source>
        <dbReference type="SAM" id="Phobius"/>
    </source>
</evidence>
<keyword evidence="1" id="KW-1133">Transmembrane helix</keyword>
<gene>
    <name evidence="2" type="ORF">UFOPK1599_00873</name>
</gene>
<reference evidence="2" key="1">
    <citation type="submission" date="2020-05" db="EMBL/GenBank/DDBJ databases">
        <authorList>
            <person name="Chiriac C."/>
            <person name="Salcher M."/>
            <person name="Ghai R."/>
            <person name="Kavagutti S V."/>
        </authorList>
    </citation>
    <scope>NUCLEOTIDE SEQUENCE</scope>
</reference>
<name>A0A6J6DT12_9ZZZZ</name>
<accession>A0A6J6DT12</accession>
<proteinExistence type="predicted"/>
<dbReference type="Pfam" id="PF19516">
    <property type="entry name" value="DUF6049"/>
    <property type="match status" value="1"/>
</dbReference>
<keyword evidence="1" id="KW-0472">Membrane</keyword>
<organism evidence="2">
    <name type="scientific">freshwater metagenome</name>
    <dbReference type="NCBI Taxonomy" id="449393"/>
    <lineage>
        <taxon>unclassified sequences</taxon>
        <taxon>metagenomes</taxon>
        <taxon>ecological metagenomes</taxon>
    </lineage>
</organism>
<evidence type="ECO:0000313" key="2">
    <source>
        <dbReference type="EMBL" id="CAB4566636.1"/>
    </source>
</evidence>